<reference evidence="2 3" key="1">
    <citation type="submission" date="2014-04" db="EMBL/GenBank/DDBJ databases">
        <title>Draft Genome Sequence of Lactobacillus animalis 381-IL-28.</title>
        <authorList>
            <person name="Sturino J.M."/>
            <person name="Rajendran M."/>
            <person name="Altermann E."/>
        </authorList>
    </citation>
    <scope>NUCLEOTIDE SEQUENCE [LARGE SCALE GENOMIC DNA]</scope>
    <source>
        <strain evidence="2 3">381-IL-28</strain>
    </source>
</reference>
<protein>
    <submittedName>
        <fullName evidence="2">TIGR00267 family protein</fullName>
    </submittedName>
</protein>
<dbReference type="EMBL" id="JMHU01000006">
    <property type="protein sequence ID" value="KDA46204.1"/>
    <property type="molecule type" value="Genomic_DNA"/>
</dbReference>
<keyword evidence="3" id="KW-1185">Reference proteome</keyword>
<comment type="caution">
    <text evidence="2">The sequence shown here is derived from an EMBL/GenBank/DDBJ whole genome shotgun (WGS) entry which is preliminary data.</text>
</comment>
<keyword evidence="1" id="KW-0472">Membrane</keyword>
<keyword evidence="1" id="KW-0812">Transmembrane</keyword>
<dbReference type="Proteomes" id="UP000027129">
    <property type="component" value="Unassembled WGS sequence"/>
</dbReference>
<keyword evidence="1" id="KW-1133">Transmembrane helix</keyword>
<evidence type="ECO:0000313" key="3">
    <source>
        <dbReference type="Proteomes" id="UP000027129"/>
    </source>
</evidence>
<organism evidence="2 3">
    <name type="scientific">Ligilactobacillus animalis</name>
    <dbReference type="NCBI Taxonomy" id="1605"/>
    <lineage>
        <taxon>Bacteria</taxon>
        <taxon>Bacillati</taxon>
        <taxon>Bacillota</taxon>
        <taxon>Bacilli</taxon>
        <taxon>Lactobacillales</taxon>
        <taxon>Lactobacillaceae</taxon>
        <taxon>Ligilactobacillus</taxon>
    </lineage>
</organism>
<accession>A0ABR4RQA8</accession>
<feature type="transmembrane region" description="Helical" evidence="1">
    <location>
        <begin position="41"/>
        <end position="64"/>
    </location>
</feature>
<proteinExistence type="predicted"/>
<sequence length="377" mass="42661">MYLLLLSLGVLGYYLASKKLGLGNGMSCTTGIFFAFIPYLLFNHFVGFMQTIVVFLAIIFILGYMSQNSAKKNWAKANYPFISPYKLAEDLEKAANTPLENEVDPMTYEALADDLPYNRAQAFASGSKLNAEDQDAIFPIFYNAHPADNEMAFREYGYLVLTTGIIYKKQVEAAKEAKEKFLVKEVEVPFANIYDVSRTNTTVMINYYNGETKQITSGNEREVIFLYKIIRAAIDNGWTKNCTTILHNLAKVQMSDVDGITQEINTKYEIAKQQQQEVQRIASVDDVDHVFTEEQEKNLAKTNQQILDRATDTSIANHILGNSTGESLFQKHQINDRFSGARGHGHAGELMGDTMDKLSLRRRQWKVIVTKSMELIE</sequence>
<evidence type="ECO:0000256" key="1">
    <source>
        <dbReference type="SAM" id="Phobius"/>
    </source>
</evidence>
<dbReference type="RefSeq" id="WP_035447681.1">
    <property type="nucleotide sequence ID" value="NZ_CP129339.1"/>
</dbReference>
<gene>
    <name evidence="2" type="ORF">Lani381_0615</name>
</gene>
<evidence type="ECO:0000313" key="2">
    <source>
        <dbReference type="EMBL" id="KDA46204.1"/>
    </source>
</evidence>
<name>A0ABR4RQA8_9LACO</name>